<reference evidence="2 3" key="1">
    <citation type="journal article" date="2018" name="PLoS Genet.">
        <title>Population sequencing reveals clonal diversity and ancestral inbreeding in the grapevine cultivar Chardonnay.</title>
        <authorList>
            <person name="Roach M.J."/>
            <person name="Johnson D.L."/>
            <person name="Bohlmann J."/>
            <person name="van Vuuren H.J."/>
            <person name="Jones S.J."/>
            <person name="Pretorius I.S."/>
            <person name="Schmidt S.A."/>
            <person name="Borneman A.R."/>
        </authorList>
    </citation>
    <scope>NUCLEOTIDE SEQUENCE [LARGE SCALE GENOMIC DNA]</scope>
    <source>
        <strain evidence="3">cv. Chardonnay</strain>
        <tissue evidence="2">Leaf</tissue>
    </source>
</reference>
<dbReference type="Proteomes" id="UP000288805">
    <property type="component" value="Unassembled WGS sequence"/>
</dbReference>
<protein>
    <submittedName>
        <fullName evidence="2">Uncharacterized protein</fullName>
    </submittedName>
</protein>
<comment type="caution">
    <text evidence="2">The sequence shown here is derived from an EMBL/GenBank/DDBJ whole genome shotgun (WGS) entry which is preliminary data.</text>
</comment>
<organism evidence="2 3">
    <name type="scientific">Vitis vinifera</name>
    <name type="common">Grape</name>
    <dbReference type="NCBI Taxonomy" id="29760"/>
    <lineage>
        <taxon>Eukaryota</taxon>
        <taxon>Viridiplantae</taxon>
        <taxon>Streptophyta</taxon>
        <taxon>Embryophyta</taxon>
        <taxon>Tracheophyta</taxon>
        <taxon>Spermatophyta</taxon>
        <taxon>Magnoliopsida</taxon>
        <taxon>eudicotyledons</taxon>
        <taxon>Gunneridae</taxon>
        <taxon>Pentapetalae</taxon>
        <taxon>rosids</taxon>
        <taxon>Vitales</taxon>
        <taxon>Vitaceae</taxon>
        <taxon>Viteae</taxon>
        <taxon>Vitis</taxon>
    </lineage>
</organism>
<evidence type="ECO:0000313" key="3">
    <source>
        <dbReference type="Proteomes" id="UP000288805"/>
    </source>
</evidence>
<dbReference type="EMBL" id="QGNW01000649">
    <property type="protein sequence ID" value="RVW66504.1"/>
    <property type="molecule type" value="Genomic_DNA"/>
</dbReference>
<evidence type="ECO:0000256" key="1">
    <source>
        <dbReference type="SAM" id="MobiDB-lite"/>
    </source>
</evidence>
<feature type="region of interest" description="Disordered" evidence="1">
    <location>
        <begin position="1"/>
        <end position="26"/>
    </location>
</feature>
<name>A0A438G2S8_VITVI</name>
<accession>A0A438G2S8</accession>
<evidence type="ECO:0000313" key="2">
    <source>
        <dbReference type="EMBL" id="RVW66504.1"/>
    </source>
</evidence>
<dbReference type="AlphaFoldDB" id="A0A438G2S8"/>
<gene>
    <name evidence="2" type="ORF">CK203_065518</name>
</gene>
<proteinExistence type="predicted"/>
<feature type="compositionally biased region" description="Basic and acidic residues" evidence="1">
    <location>
        <begin position="1"/>
        <end position="10"/>
    </location>
</feature>
<sequence>MASSHREKTVGKRVTNAGSPPGDSEIERRKCCVAHPGFIDGASSWSVLKRATHAHAPNSLGGKLGLYSSSSKRQCDKRPQLSGAMCARLGPQEPGRPRPPVATTWGTYPDPMVTLWCRTFPHQAVRQAGRNLPNEPPNGSISKRLDNMLSTPFCSHIIHYDPPRGFLMPKFSSTMGPMTPSTISCIVDNS</sequence>